<gene>
    <name evidence="2" type="ORF">KHA94_00310</name>
</gene>
<evidence type="ECO:0000313" key="2">
    <source>
        <dbReference type="EMBL" id="MBS4188662.1"/>
    </source>
</evidence>
<dbReference type="EMBL" id="JAGYPM010000001">
    <property type="protein sequence ID" value="MBS4188662.1"/>
    <property type="molecule type" value="Genomic_DNA"/>
</dbReference>
<keyword evidence="1" id="KW-0812">Transmembrane</keyword>
<reference evidence="2 3" key="1">
    <citation type="submission" date="2021-05" db="EMBL/GenBank/DDBJ databases">
        <title>Novel Bacillus species.</title>
        <authorList>
            <person name="Liu G."/>
        </authorList>
    </citation>
    <scope>NUCLEOTIDE SEQUENCE [LARGE SCALE GENOMIC DNA]</scope>
    <source>
        <strain evidence="2 3">FJAT-49705</strain>
    </source>
</reference>
<dbReference type="Proteomes" id="UP000681027">
    <property type="component" value="Unassembled WGS sequence"/>
</dbReference>
<protein>
    <submittedName>
        <fullName evidence="2">Uncharacterized protein</fullName>
    </submittedName>
</protein>
<comment type="caution">
    <text evidence="2">The sequence shown here is derived from an EMBL/GenBank/DDBJ whole genome shotgun (WGS) entry which is preliminary data.</text>
</comment>
<name>A0ABS5NLH0_9BACI</name>
<organism evidence="2 3">
    <name type="scientific">Cytobacillus citreus</name>
    <dbReference type="NCBI Taxonomy" id="2833586"/>
    <lineage>
        <taxon>Bacteria</taxon>
        <taxon>Bacillati</taxon>
        <taxon>Bacillota</taxon>
        <taxon>Bacilli</taxon>
        <taxon>Bacillales</taxon>
        <taxon>Bacillaceae</taxon>
        <taxon>Cytobacillus</taxon>
    </lineage>
</organism>
<keyword evidence="1" id="KW-1133">Transmembrane helix</keyword>
<proteinExistence type="predicted"/>
<keyword evidence="1" id="KW-0472">Membrane</keyword>
<evidence type="ECO:0000313" key="3">
    <source>
        <dbReference type="Proteomes" id="UP000681027"/>
    </source>
</evidence>
<dbReference type="RefSeq" id="WP_213100186.1">
    <property type="nucleotide sequence ID" value="NZ_JAGYPM010000001.1"/>
</dbReference>
<sequence>MTINLGVLVTAIGLFCTLLGAVITFLTFNRNRDKDVKSDASRNAVIETKLDNINHSVNTIAVDLKTSERRWTETDKEVVRIDESVKSAHKRIDALEKEIDK</sequence>
<feature type="transmembrane region" description="Helical" evidence="1">
    <location>
        <begin position="6"/>
        <end position="28"/>
    </location>
</feature>
<accession>A0ABS5NLH0</accession>
<evidence type="ECO:0000256" key="1">
    <source>
        <dbReference type="SAM" id="Phobius"/>
    </source>
</evidence>
<keyword evidence="3" id="KW-1185">Reference proteome</keyword>